<dbReference type="Gene3D" id="1.10.357.30">
    <property type="entry name" value="Exocyst complex subunit Sec15 C-terminal domain, N-terminal subdomain"/>
    <property type="match status" value="1"/>
</dbReference>
<dbReference type="AlphaFoldDB" id="A0A7D9DGG1"/>
<reference evidence="6" key="1">
    <citation type="submission" date="2020-04" db="EMBL/GenBank/DDBJ databases">
        <authorList>
            <person name="Alioto T."/>
            <person name="Alioto T."/>
            <person name="Gomez Garrido J."/>
        </authorList>
    </citation>
    <scope>NUCLEOTIDE SEQUENCE</scope>
    <source>
        <strain evidence="6">A484AB</strain>
    </source>
</reference>
<dbReference type="Gene3D" id="1.20.58.670">
    <property type="entry name" value="Dsl1p vesicle tethering complex, Tip20p subunit, domain D"/>
    <property type="match status" value="1"/>
</dbReference>
<keyword evidence="7" id="KW-1185">Reference proteome</keyword>
<dbReference type="Pfam" id="PF04091">
    <property type="entry name" value="Sec15_C"/>
    <property type="match status" value="1"/>
</dbReference>
<dbReference type="OrthoDB" id="10267033at2759"/>
<evidence type="ECO:0000313" key="6">
    <source>
        <dbReference type="EMBL" id="CAB3985156.1"/>
    </source>
</evidence>
<organism evidence="6 7">
    <name type="scientific">Paramuricea clavata</name>
    <name type="common">Red gorgonian</name>
    <name type="synonym">Violescent sea-whip</name>
    <dbReference type="NCBI Taxonomy" id="317549"/>
    <lineage>
        <taxon>Eukaryota</taxon>
        <taxon>Metazoa</taxon>
        <taxon>Cnidaria</taxon>
        <taxon>Anthozoa</taxon>
        <taxon>Octocorallia</taxon>
        <taxon>Malacalcyonacea</taxon>
        <taxon>Plexauridae</taxon>
        <taxon>Paramuricea</taxon>
    </lineage>
</organism>
<comment type="caution">
    <text evidence="6">The sequence shown here is derived from an EMBL/GenBank/DDBJ whole genome shotgun (WGS) entry which is preliminary data.</text>
</comment>
<evidence type="ECO:0000256" key="1">
    <source>
        <dbReference type="ARBA" id="ARBA00007944"/>
    </source>
</evidence>
<evidence type="ECO:0000256" key="2">
    <source>
        <dbReference type="ARBA" id="ARBA00022448"/>
    </source>
</evidence>
<evidence type="ECO:0000256" key="4">
    <source>
        <dbReference type="ARBA" id="ARBA00023054"/>
    </source>
</evidence>
<dbReference type="GO" id="GO:0016020">
    <property type="term" value="C:membrane"/>
    <property type="evidence" value="ECO:0007669"/>
    <property type="project" value="TreeGrafter"/>
</dbReference>
<dbReference type="GO" id="GO:0000145">
    <property type="term" value="C:exocyst"/>
    <property type="evidence" value="ECO:0007669"/>
    <property type="project" value="TreeGrafter"/>
</dbReference>
<evidence type="ECO:0000256" key="3">
    <source>
        <dbReference type="ARBA" id="ARBA00022483"/>
    </source>
</evidence>
<keyword evidence="4" id="KW-0175">Coiled coil</keyword>
<accession>A0A7D9DGG1</accession>
<proteinExistence type="inferred from homology"/>
<dbReference type="GO" id="GO:0006886">
    <property type="term" value="P:intracellular protein transport"/>
    <property type="evidence" value="ECO:0007669"/>
    <property type="project" value="InterPro"/>
</dbReference>
<evidence type="ECO:0000259" key="5">
    <source>
        <dbReference type="Pfam" id="PF04091"/>
    </source>
</evidence>
<keyword evidence="3" id="KW-0268">Exocytosis</keyword>
<feature type="domain" description="Exocyst complex subunit EXOC6/Sec15 C-terminal" evidence="5">
    <location>
        <begin position="2"/>
        <end position="116"/>
    </location>
</feature>
<dbReference type="InterPro" id="IPR042044">
    <property type="entry name" value="EXOC6PINT-1/Sec15/Tip20_C_dom2"/>
</dbReference>
<dbReference type="InterPro" id="IPR042045">
    <property type="entry name" value="EXOC6/Sec15_C_dom1"/>
</dbReference>
<protein>
    <submittedName>
        <fullName evidence="6">Exocyst complex component 6B-like</fullName>
    </submittedName>
</protein>
<gene>
    <name evidence="6" type="ORF">PACLA_8A057343</name>
</gene>
<feature type="non-terminal residue" evidence="6">
    <location>
        <position position="116"/>
    </location>
</feature>
<keyword evidence="2" id="KW-0813">Transport</keyword>
<dbReference type="GO" id="GO:0090522">
    <property type="term" value="P:vesicle tethering involved in exocytosis"/>
    <property type="evidence" value="ECO:0007669"/>
    <property type="project" value="InterPro"/>
</dbReference>
<dbReference type="PANTHER" id="PTHR12702:SF0">
    <property type="entry name" value="EXOCYST COMPLEX COMPONENT 6"/>
    <property type="match status" value="1"/>
</dbReference>
<dbReference type="GO" id="GO:0006893">
    <property type="term" value="P:Golgi to plasma membrane transport"/>
    <property type="evidence" value="ECO:0007669"/>
    <property type="project" value="TreeGrafter"/>
</dbReference>
<dbReference type="Proteomes" id="UP001152795">
    <property type="component" value="Unassembled WGS sequence"/>
</dbReference>
<dbReference type="InterPro" id="IPR046361">
    <property type="entry name" value="EXOC6/Sec15_C"/>
</dbReference>
<comment type="similarity">
    <text evidence="1">Belongs to the SEC15 family.</text>
</comment>
<dbReference type="PANTHER" id="PTHR12702">
    <property type="entry name" value="SEC15"/>
    <property type="match status" value="1"/>
</dbReference>
<name>A0A7D9DGG1_PARCT</name>
<sequence length="116" mass="13214">MKLRKKLTLAQTVQTSINTLHLETACSSLEEFVAEKTGTSNDDENVARVYGLGAFKDVRAEAEQRVYEKLNQKMDEFLDLATYNWSTSGSKNHPSEYLVDLLTYLRVTFLTFTNLP</sequence>
<dbReference type="EMBL" id="CACRXK020000834">
    <property type="protein sequence ID" value="CAB3985156.1"/>
    <property type="molecule type" value="Genomic_DNA"/>
</dbReference>
<evidence type="ECO:0000313" key="7">
    <source>
        <dbReference type="Proteomes" id="UP001152795"/>
    </source>
</evidence>
<dbReference type="InterPro" id="IPR007225">
    <property type="entry name" value="EXOC6/Sec15"/>
</dbReference>